<evidence type="ECO:0000313" key="2">
    <source>
        <dbReference type="EMBL" id="GHC73781.1"/>
    </source>
</evidence>
<dbReference type="CDD" id="cd00093">
    <property type="entry name" value="HTH_XRE"/>
    <property type="match status" value="1"/>
</dbReference>
<proteinExistence type="predicted"/>
<gene>
    <name evidence="2" type="ORF">GCM10010507_61320</name>
</gene>
<feature type="domain" description="HTH cro/C1-type" evidence="1">
    <location>
        <begin position="44"/>
        <end position="99"/>
    </location>
</feature>
<comment type="caution">
    <text evidence="2">The sequence shown here is derived from an EMBL/GenBank/DDBJ whole genome shotgun (WGS) entry which is preliminary data.</text>
</comment>
<dbReference type="Pfam" id="PF13560">
    <property type="entry name" value="HTH_31"/>
    <property type="match status" value="1"/>
</dbReference>
<dbReference type="Gene3D" id="1.10.260.40">
    <property type="entry name" value="lambda repressor-like DNA-binding domains"/>
    <property type="match status" value="1"/>
</dbReference>
<dbReference type="InterPro" id="IPR001387">
    <property type="entry name" value="Cro/C1-type_HTH"/>
</dbReference>
<protein>
    <recommendedName>
        <fullName evidence="1">HTH cro/C1-type domain-containing protein</fullName>
    </recommendedName>
</protein>
<dbReference type="AlphaFoldDB" id="A0A918U166"/>
<reference evidence="2" key="2">
    <citation type="submission" date="2020-09" db="EMBL/GenBank/DDBJ databases">
        <authorList>
            <person name="Sun Q."/>
            <person name="Ohkuma M."/>
        </authorList>
    </citation>
    <scope>NUCLEOTIDE SEQUENCE</scope>
    <source>
        <strain evidence="2">JCM 4633</strain>
    </source>
</reference>
<dbReference type="PROSITE" id="PS50943">
    <property type="entry name" value="HTH_CROC1"/>
    <property type="match status" value="1"/>
</dbReference>
<sequence length="484" mass="50357">MPLPGRGACEYGVRRRTPGERGTDMDAVRSQPAPLVDGSPGELVRQARKKQGLTLAQLGELTGYSAAQVSRYERGVSPLTDVTVLRRFADALGIPPQALGLTAPTEVRHGRVIGPTAAYPLLPRPRVAGTARREDGEDPVRRRKLLANLAVTAAAAVGAPLLPTGKTPGEDAAVGEVLVARVRDAMLGLHADVTVPPAAVLHADLARAFADFHACAYESLAVRLPRLICAVHARAGGAGDDGLLAHSYLLATRMLIKLDEQQLGWMAADRARQAAEAVGEPLLVAEAARQLAVLARKADWHDQALSIALTAADHPALRGGQPALAAQRGLLIQSAAYTAAKTGDAAGMRELTGEAAAIARELGPAAVLRDHGGGFSPTTVQLHLVSAENSAGDPSAALAAARAVAPGSLPSTERRARYYTDVATAFARSGRRGDCIHALLAAEHHAPEETHARPAVKSLVSGLLVSGRTTTELRALAARVGVLA</sequence>
<accession>A0A918U166</accession>
<organism evidence="2 3">
    <name type="scientific">Streptomyces cinnamoneus</name>
    <name type="common">Streptoverticillium cinnamoneum</name>
    <dbReference type="NCBI Taxonomy" id="53446"/>
    <lineage>
        <taxon>Bacteria</taxon>
        <taxon>Bacillati</taxon>
        <taxon>Actinomycetota</taxon>
        <taxon>Actinomycetes</taxon>
        <taxon>Kitasatosporales</taxon>
        <taxon>Streptomycetaceae</taxon>
        <taxon>Streptomyces</taxon>
        <taxon>Streptomyces cinnamoneus group</taxon>
    </lineage>
</organism>
<evidence type="ECO:0000313" key="3">
    <source>
        <dbReference type="Proteomes" id="UP000646244"/>
    </source>
</evidence>
<dbReference type="Proteomes" id="UP000646244">
    <property type="component" value="Unassembled WGS sequence"/>
</dbReference>
<dbReference type="InterPro" id="IPR010982">
    <property type="entry name" value="Lambda_DNA-bd_dom_sf"/>
</dbReference>
<name>A0A918U166_STRCJ</name>
<dbReference type="SUPFAM" id="SSF47413">
    <property type="entry name" value="lambda repressor-like DNA-binding domains"/>
    <property type="match status" value="1"/>
</dbReference>
<dbReference type="SMART" id="SM00530">
    <property type="entry name" value="HTH_XRE"/>
    <property type="match status" value="1"/>
</dbReference>
<dbReference type="EMBL" id="BMVB01000041">
    <property type="protein sequence ID" value="GHC73781.1"/>
    <property type="molecule type" value="Genomic_DNA"/>
</dbReference>
<reference evidence="2" key="1">
    <citation type="journal article" date="2014" name="Int. J. Syst. Evol. Microbiol.">
        <title>Complete genome sequence of Corynebacterium casei LMG S-19264T (=DSM 44701T), isolated from a smear-ripened cheese.</title>
        <authorList>
            <consortium name="US DOE Joint Genome Institute (JGI-PGF)"/>
            <person name="Walter F."/>
            <person name="Albersmeier A."/>
            <person name="Kalinowski J."/>
            <person name="Ruckert C."/>
        </authorList>
    </citation>
    <scope>NUCLEOTIDE SEQUENCE</scope>
    <source>
        <strain evidence="2">JCM 4633</strain>
    </source>
</reference>
<evidence type="ECO:0000259" key="1">
    <source>
        <dbReference type="PROSITE" id="PS50943"/>
    </source>
</evidence>
<dbReference type="GO" id="GO:0003677">
    <property type="term" value="F:DNA binding"/>
    <property type="evidence" value="ECO:0007669"/>
    <property type="project" value="InterPro"/>
</dbReference>